<evidence type="ECO:0000313" key="2">
    <source>
        <dbReference type="Proteomes" id="UP000257109"/>
    </source>
</evidence>
<evidence type="ECO:0000313" key="1">
    <source>
        <dbReference type="EMBL" id="RDX69643.1"/>
    </source>
</evidence>
<sequence length="92" mass="10839">MTDNNRTLKELAIPMWCINLGVSNILSWNKHKLRSLSLDQPICCLSEDPHKHLKEFRFICSTVRPHEILENYIKMKAFPFSLHGVAKDWLYL</sequence>
<comment type="caution">
    <text evidence="1">The sequence shown here is derived from an EMBL/GenBank/DDBJ whole genome shotgun (WGS) entry which is preliminary data.</text>
</comment>
<reference evidence="1" key="1">
    <citation type="submission" date="2018-05" db="EMBL/GenBank/DDBJ databases">
        <title>Draft genome of Mucuna pruriens seed.</title>
        <authorList>
            <person name="Nnadi N.E."/>
            <person name="Vos R."/>
            <person name="Hasami M.H."/>
            <person name="Devisetty U.K."/>
            <person name="Aguiy J.C."/>
        </authorList>
    </citation>
    <scope>NUCLEOTIDE SEQUENCE [LARGE SCALE GENOMIC DNA]</scope>
    <source>
        <strain evidence="1">JCA_2017</strain>
    </source>
</reference>
<name>A0A371EUG1_MUCPR</name>
<dbReference type="AlphaFoldDB" id="A0A371EUG1"/>
<gene>
    <name evidence="1" type="ORF">CR513_51209</name>
</gene>
<dbReference type="OrthoDB" id="1422241at2759"/>
<keyword evidence="2" id="KW-1185">Reference proteome</keyword>
<accession>A0A371EUG1</accession>
<feature type="non-terminal residue" evidence="1">
    <location>
        <position position="92"/>
    </location>
</feature>
<protein>
    <submittedName>
        <fullName evidence="1">Uncharacterized protein</fullName>
    </submittedName>
</protein>
<dbReference type="EMBL" id="QJKJ01012019">
    <property type="protein sequence ID" value="RDX69643.1"/>
    <property type="molecule type" value="Genomic_DNA"/>
</dbReference>
<organism evidence="1 2">
    <name type="scientific">Mucuna pruriens</name>
    <name type="common">Velvet bean</name>
    <name type="synonym">Dolichos pruriens</name>
    <dbReference type="NCBI Taxonomy" id="157652"/>
    <lineage>
        <taxon>Eukaryota</taxon>
        <taxon>Viridiplantae</taxon>
        <taxon>Streptophyta</taxon>
        <taxon>Embryophyta</taxon>
        <taxon>Tracheophyta</taxon>
        <taxon>Spermatophyta</taxon>
        <taxon>Magnoliopsida</taxon>
        <taxon>eudicotyledons</taxon>
        <taxon>Gunneridae</taxon>
        <taxon>Pentapetalae</taxon>
        <taxon>rosids</taxon>
        <taxon>fabids</taxon>
        <taxon>Fabales</taxon>
        <taxon>Fabaceae</taxon>
        <taxon>Papilionoideae</taxon>
        <taxon>50 kb inversion clade</taxon>
        <taxon>NPAAA clade</taxon>
        <taxon>indigoferoid/millettioid clade</taxon>
        <taxon>Phaseoleae</taxon>
        <taxon>Mucuna</taxon>
    </lineage>
</organism>
<dbReference type="Proteomes" id="UP000257109">
    <property type="component" value="Unassembled WGS sequence"/>
</dbReference>
<proteinExistence type="predicted"/>